<dbReference type="Pfam" id="PF20520">
    <property type="entry name" value="Ac45-VOA1_TM"/>
    <property type="match status" value="1"/>
</dbReference>
<dbReference type="GO" id="GO:0009272">
    <property type="term" value="P:fungal-type cell wall biogenesis"/>
    <property type="evidence" value="ECO:0007669"/>
    <property type="project" value="TreeGrafter"/>
</dbReference>
<dbReference type="InterPro" id="IPR046756">
    <property type="entry name" value="VAS1/VOA1_TM"/>
</dbReference>
<evidence type="ECO:0000256" key="4">
    <source>
        <dbReference type="ARBA" id="ARBA00022692"/>
    </source>
</evidence>
<gene>
    <name evidence="14" type="ORF">GNLVRS02_ARAD1C17182g</name>
</gene>
<dbReference type="GO" id="GO:0005789">
    <property type="term" value="C:endoplasmic reticulum membrane"/>
    <property type="evidence" value="ECO:0007669"/>
    <property type="project" value="UniProtKB-SubCell"/>
</dbReference>
<dbReference type="PANTHER" id="PTHR28285">
    <property type="entry name" value="PROTEIN BIG1"/>
    <property type="match status" value="1"/>
</dbReference>
<dbReference type="InterPro" id="IPR037654">
    <property type="entry name" value="Big1"/>
</dbReference>
<feature type="compositionally biased region" description="Basic and acidic residues" evidence="10">
    <location>
        <begin position="216"/>
        <end position="230"/>
    </location>
</feature>
<sequence length="291" mass="31515">MMLTRPIKLAVLASAISGASAFSNSFPFAAFASEASLDFAVNDEMMTQSSPEIAATLGSVYGCPADAYILVNQPGVHTSDLRHDAPHLSTLLSEAESSIESSHMLYDARSVLDQISDSVVNHCGGKKITVDTRTGGFARYVDTTPRVISLDFDPLSTDKSVRRNQLRDNDALLYSVTTLLPSHDYIVIYTAQQADSNSGDSSGSGDSAFKIAGTSVREEDNDNKGDNKDGKDKKYDSLFANYQFLSPGIWMTMVVSLLLLLVLLQAMSWIAELQVSYKAFEPAPTREKASS</sequence>
<dbReference type="AlphaFoldDB" id="A0A060T129"/>
<feature type="compositionally biased region" description="Low complexity" evidence="10">
    <location>
        <begin position="196"/>
        <end position="207"/>
    </location>
</feature>
<dbReference type="PANTHER" id="PTHR28285:SF1">
    <property type="entry name" value="PROTEIN BIG1"/>
    <property type="match status" value="1"/>
</dbReference>
<keyword evidence="5 12" id="KW-0732">Signal</keyword>
<keyword evidence="8 11" id="KW-0472">Membrane</keyword>
<dbReference type="PhylomeDB" id="A0A060T129"/>
<keyword evidence="9" id="KW-0961">Cell wall biogenesis/degradation</keyword>
<accession>A0A060T129</accession>
<evidence type="ECO:0000256" key="3">
    <source>
        <dbReference type="ARBA" id="ARBA00022089"/>
    </source>
</evidence>
<evidence type="ECO:0000256" key="8">
    <source>
        <dbReference type="ARBA" id="ARBA00023136"/>
    </source>
</evidence>
<name>A0A060T129_BLAAD</name>
<keyword evidence="4 11" id="KW-0812">Transmembrane</keyword>
<feature type="transmembrane region" description="Helical" evidence="11">
    <location>
        <begin position="249"/>
        <end position="271"/>
    </location>
</feature>
<comment type="subcellular location">
    <subcellularLocation>
        <location evidence="1">Endoplasmic reticulum membrane</location>
        <topology evidence="1">Single-pass type I membrane protein</topology>
    </subcellularLocation>
</comment>
<feature type="region of interest" description="Disordered" evidence="10">
    <location>
        <begin position="196"/>
        <end position="230"/>
    </location>
</feature>
<reference evidence="14" key="2">
    <citation type="submission" date="2014-06" db="EMBL/GenBank/DDBJ databases">
        <title>The complete genome of Blastobotrys (Arxula) adeninivorans LS3 - a yeast of biotechnological interest.</title>
        <authorList>
            <person name="Kunze G."/>
            <person name="Gaillardin C."/>
            <person name="Czernicka M."/>
            <person name="Durrens P."/>
            <person name="Martin T."/>
            <person name="Boer E."/>
            <person name="Gabaldon T."/>
            <person name="Cruz J."/>
            <person name="Talla E."/>
            <person name="Marck C."/>
            <person name="Goffeau A."/>
            <person name="Barbe V."/>
            <person name="Baret P."/>
            <person name="Baronian K."/>
            <person name="Beier S."/>
            <person name="Bleykasten C."/>
            <person name="Bode R."/>
            <person name="Casaregola S."/>
            <person name="Despons L."/>
            <person name="Fairhead C."/>
            <person name="Giersberg M."/>
            <person name="Gierski P."/>
            <person name="Hahnel U."/>
            <person name="Hartmann A."/>
            <person name="Jankowska D."/>
            <person name="Jubin C."/>
            <person name="Jung P."/>
            <person name="Lafontaine I."/>
            <person name="Leh-Louis V."/>
            <person name="Lemaire M."/>
            <person name="Marcet-Houben M."/>
            <person name="Mascher M."/>
            <person name="Morel G."/>
            <person name="Richard G.-F."/>
            <person name="Riechen J."/>
            <person name="Sacerdot C."/>
            <person name="Sarkar A."/>
            <person name="Savel G."/>
            <person name="Schacherer J."/>
            <person name="Sherman D."/>
            <person name="Straub M.-L."/>
            <person name="Stein N."/>
            <person name="Thierry A."/>
            <person name="Trautwein-Schult A."/>
            <person name="Westhof E."/>
            <person name="Worch S."/>
            <person name="Dujon B."/>
            <person name="Souciet J.-L."/>
            <person name="Wincker P."/>
            <person name="Scholz U."/>
            <person name="Neuveglise N."/>
        </authorList>
    </citation>
    <scope>NUCLEOTIDE SEQUENCE</scope>
    <source>
        <strain evidence="14">LS3</strain>
    </source>
</reference>
<organism evidence="14">
    <name type="scientific">Blastobotrys adeninivorans</name>
    <name type="common">Yeast</name>
    <name type="synonym">Arxula adeninivorans</name>
    <dbReference type="NCBI Taxonomy" id="409370"/>
    <lineage>
        <taxon>Eukaryota</taxon>
        <taxon>Fungi</taxon>
        <taxon>Dikarya</taxon>
        <taxon>Ascomycota</taxon>
        <taxon>Saccharomycotina</taxon>
        <taxon>Dipodascomycetes</taxon>
        <taxon>Dipodascales</taxon>
        <taxon>Trichomonascaceae</taxon>
        <taxon>Blastobotrys</taxon>
    </lineage>
</organism>
<reference evidence="14" key="1">
    <citation type="submission" date="2014-02" db="EMBL/GenBank/DDBJ databases">
        <authorList>
            <person name="Genoscope - CEA"/>
        </authorList>
    </citation>
    <scope>NUCLEOTIDE SEQUENCE</scope>
    <source>
        <strain evidence="14">LS3</strain>
    </source>
</reference>
<evidence type="ECO:0000256" key="7">
    <source>
        <dbReference type="ARBA" id="ARBA00022989"/>
    </source>
</evidence>
<protein>
    <recommendedName>
        <fullName evidence="3">Protein BIG1</fullName>
    </recommendedName>
</protein>
<feature type="chain" id="PRO_5001587898" description="Protein BIG1" evidence="12">
    <location>
        <begin position="22"/>
        <end position="291"/>
    </location>
</feature>
<evidence type="ECO:0000256" key="11">
    <source>
        <dbReference type="SAM" id="Phobius"/>
    </source>
</evidence>
<evidence type="ECO:0000313" key="14">
    <source>
        <dbReference type="EMBL" id="CDP34643.1"/>
    </source>
</evidence>
<keyword evidence="7 11" id="KW-1133">Transmembrane helix</keyword>
<dbReference type="EMBL" id="HG937693">
    <property type="protein sequence ID" value="CDP34643.1"/>
    <property type="molecule type" value="Genomic_DNA"/>
</dbReference>
<feature type="signal peptide" evidence="12">
    <location>
        <begin position="1"/>
        <end position="21"/>
    </location>
</feature>
<dbReference type="GO" id="GO:0071555">
    <property type="term" value="P:cell wall organization"/>
    <property type="evidence" value="ECO:0007669"/>
    <property type="project" value="UniProtKB-KW"/>
</dbReference>
<evidence type="ECO:0000256" key="9">
    <source>
        <dbReference type="ARBA" id="ARBA00023316"/>
    </source>
</evidence>
<proteinExistence type="inferred from homology"/>
<evidence type="ECO:0000256" key="6">
    <source>
        <dbReference type="ARBA" id="ARBA00022824"/>
    </source>
</evidence>
<evidence type="ECO:0000259" key="13">
    <source>
        <dbReference type="Pfam" id="PF20520"/>
    </source>
</evidence>
<comment type="similarity">
    <text evidence="2">Belongs to the BIG1 family.</text>
</comment>
<keyword evidence="6" id="KW-0256">Endoplasmic reticulum</keyword>
<evidence type="ECO:0000256" key="10">
    <source>
        <dbReference type="SAM" id="MobiDB-lite"/>
    </source>
</evidence>
<feature type="domain" description="V-type proton ATPase subunit S1/VOA1 transmembrane" evidence="13">
    <location>
        <begin position="243"/>
        <end position="281"/>
    </location>
</feature>
<evidence type="ECO:0000256" key="1">
    <source>
        <dbReference type="ARBA" id="ARBA00004115"/>
    </source>
</evidence>
<evidence type="ECO:0000256" key="12">
    <source>
        <dbReference type="SAM" id="SignalP"/>
    </source>
</evidence>
<evidence type="ECO:0000256" key="5">
    <source>
        <dbReference type="ARBA" id="ARBA00022729"/>
    </source>
</evidence>
<dbReference type="GO" id="GO:0006078">
    <property type="term" value="P:(1-&gt;6)-beta-D-glucan biosynthetic process"/>
    <property type="evidence" value="ECO:0007669"/>
    <property type="project" value="TreeGrafter"/>
</dbReference>
<evidence type="ECO:0000256" key="2">
    <source>
        <dbReference type="ARBA" id="ARBA00008203"/>
    </source>
</evidence>